<feature type="transmembrane region" description="Helical" evidence="1">
    <location>
        <begin position="51"/>
        <end position="72"/>
    </location>
</feature>
<dbReference type="AlphaFoldDB" id="A0A327QP46"/>
<dbReference type="EMBL" id="QLLL01000004">
    <property type="protein sequence ID" value="RAJ05474.1"/>
    <property type="molecule type" value="Genomic_DNA"/>
</dbReference>
<accession>A0A327QP46</accession>
<proteinExistence type="predicted"/>
<reference evidence="2 3" key="1">
    <citation type="submission" date="2018-06" db="EMBL/GenBank/DDBJ databases">
        <title>Genomic Encyclopedia of Archaeal and Bacterial Type Strains, Phase II (KMG-II): from individual species to whole genera.</title>
        <authorList>
            <person name="Goeker M."/>
        </authorList>
    </citation>
    <scope>NUCLEOTIDE SEQUENCE [LARGE SCALE GENOMIC DNA]</scope>
    <source>
        <strain evidence="2 3">DSM 23857</strain>
    </source>
</reference>
<keyword evidence="3" id="KW-1185">Reference proteome</keyword>
<dbReference type="OrthoDB" id="677047at2"/>
<feature type="transmembrane region" description="Helical" evidence="1">
    <location>
        <begin position="12"/>
        <end position="39"/>
    </location>
</feature>
<keyword evidence="1" id="KW-1133">Transmembrane helix</keyword>
<evidence type="ECO:0000313" key="2">
    <source>
        <dbReference type="EMBL" id="RAJ05474.1"/>
    </source>
</evidence>
<dbReference type="Proteomes" id="UP000249547">
    <property type="component" value="Unassembled WGS sequence"/>
</dbReference>
<evidence type="ECO:0000256" key="1">
    <source>
        <dbReference type="SAM" id="Phobius"/>
    </source>
</evidence>
<organism evidence="2 3">
    <name type="scientific">Chitinophaga skermanii</name>
    <dbReference type="NCBI Taxonomy" id="331697"/>
    <lineage>
        <taxon>Bacteria</taxon>
        <taxon>Pseudomonadati</taxon>
        <taxon>Bacteroidota</taxon>
        <taxon>Chitinophagia</taxon>
        <taxon>Chitinophagales</taxon>
        <taxon>Chitinophagaceae</taxon>
        <taxon>Chitinophaga</taxon>
    </lineage>
</organism>
<gene>
    <name evidence="2" type="ORF">LX64_02632</name>
</gene>
<comment type="caution">
    <text evidence="2">The sequence shown here is derived from an EMBL/GenBank/DDBJ whole genome shotgun (WGS) entry which is preliminary data.</text>
</comment>
<keyword evidence="1" id="KW-0812">Transmembrane</keyword>
<protein>
    <submittedName>
        <fullName evidence="2">Uncharacterized protein</fullName>
    </submittedName>
</protein>
<evidence type="ECO:0000313" key="3">
    <source>
        <dbReference type="Proteomes" id="UP000249547"/>
    </source>
</evidence>
<dbReference type="RefSeq" id="WP_111598059.1">
    <property type="nucleotide sequence ID" value="NZ_QLLL01000004.1"/>
</dbReference>
<name>A0A327QP46_9BACT</name>
<sequence>MHFKKILGNGLLLAIPLGVIIYVFIKITHLLILVISPVAVDLGIDKILGELTLTIIALMILFLLVCVLGLLMQIRTIEGFGRKLETIALKLFPPLNQLKSLAAENLAFTNQSATWKAVIVYYEEKYNPAYLVEENDTLATFFIMKGTAMQDGEILIVEKSLIKMFEISSMQLHQNCRQFGKGFLSLIPKDGLE</sequence>
<keyword evidence="1" id="KW-0472">Membrane</keyword>